<evidence type="ECO:0000256" key="1">
    <source>
        <dbReference type="ARBA" id="ARBA00005953"/>
    </source>
</evidence>
<dbReference type="EC" id="3.1.2.-" evidence="3"/>
<evidence type="ECO:0000256" key="2">
    <source>
        <dbReference type="ARBA" id="ARBA00022801"/>
    </source>
</evidence>
<dbReference type="InterPro" id="IPR029069">
    <property type="entry name" value="HotDog_dom_sf"/>
</dbReference>
<dbReference type="Gene3D" id="3.10.129.10">
    <property type="entry name" value="Hotdog Thioesterase"/>
    <property type="match status" value="1"/>
</dbReference>
<dbReference type="PANTHER" id="PTHR31793:SF27">
    <property type="entry name" value="NOVEL THIOESTERASE SUPERFAMILY DOMAIN AND SAPOSIN A-TYPE DOMAIN CONTAINING PROTEIN (0610012H03RIK)"/>
    <property type="match status" value="1"/>
</dbReference>
<dbReference type="CDD" id="cd00586">
    <property type="entry name" value="4HBT"/>
    <property type="match status" value="1"/>
</dbReference>
<dbReference type="InterPro" id="IPR006684">
    <property type="entry name" value="YbgC/YbaW"/>
</dbReference>
<dbReference type="NCBIfam" id="TIGR00051">
    <property type="entry name" value="YbgC/FadM family acyl-CoA thioesterase"/>
    <property type="match status" value="1"/>
</dbReference>
<organism evidence="3 4">
    <name type="scientific">Youngiibacter multivorans</name>
    <dbReference type="NCBI Taxonomy" id="937251"/>
    <lineage>
        <taxon>Bacteria</taxon>
        <taxon>Bacillati</taxon>
        <taxon>Bacillota</taxon>
        <taxon>Clostridia</taxon>
        <taxon>Eubacteriales</taxon>
        <taxon>Clostridiaceae</taxon>
        <taxon>Youngiibacter</taxon>
    </lineage>
</organism>
<evidence type="ECO:0000313" key="4">
    <source>
        <dbReference type="Proteomes" id="UP001519271"/>
    </source>
</evidence>
<keyword evidence="2 3" id="KW-0378">Hydrolase</keyword>
<gene>
    <name evidence="3" type="ORF">J2Z34_001117</name>
</gene>
<evidence type="ECO:0000313" key="3">
    <source>
        <dbReference type="EMBL" id="MBP1918640.1"/>
    </source>
</evidence>
<comment type="similarity">
    <text evidence="1">Belongs to the 4-hydroxybenzoyl-CoA thioesterase family.</text>
</comment>
<sequence>MDKLIKYEHAAQYYETDMMGVIHHSNYIRWFEEARVDLLGKLGMPYRDMEDQGLIIPVLSASAEYKSMVRYGDIVYITPKLISLTPVRMTMEYTVSDKKTGDVRTVGATSHAFLNRSLRPVAIKKTHRDIYELLLEAVGKDLF</sequence>
<proteinExistence type="inferred from homology"/>
<protein>
    <submittedName>
        <fullName evidence="3">Acyl-CoA thioester hydrolase</fullName>
        <ecNumber evidence="3">3.1.2.-</ecNumber>
    </submittedName>
</protein>
<dbReference type="PIRSF" id="PIRSF003230">
    <property type="entry name" value="YbgC"/>
    <property type="match status" value="1"/>
</dbReference>
<dbReference type="SUPFAM" id="SSF54637">
    <property type="entry name" value="Thioesterase/thiol ester dehydrase-isomerase"/>
    <property type="match status" value="1"/>
</dbReference>
<keyword evidence="4" id="KW-1185">Reference proteome</keyword>
<dbReference type="EMBL" id="JAGGKC010000007">
    <property type="protein sequence ID" value="MBP1918640.1"/>
    <property type="molecule type" value="Genomic_DNA"/>
</dbReference>
<comment type="caution">
    <text evidence="3">The sequence shown here is derived from an EMBL/GenBank/DDBJ whole genome shotgun (WGS) entry which is preliminary data.</text>
</comment>
<dbReference type="RefSeq" id="WP_209458869.1">
    <property type="nucleotide sequence ID" value="NZ_JAGGKC010000007.1"/>
</dbReference>
<reference evidence="3 4" key="1">
    <citation type="submission" date="2021-03" db="EMBL/GenBank/DDBJ databases">
        <title>Genomic Encyclopedia of Type Strains, Phase IV (KMG-IV): sequencing the most valuable type-strain genomes for metagenomic binning, comparative biology and taxonomic classification.</title>
        <authorList>
            <person name="Goeker M."/>
        </authorList>
    </citation>
    <scope>NUCLEOTIDE SEQUENCE [LARGE SCALE GENOMIC DNA]</scope>
    <source>
        <strain evidence="3 4">DSM 6139</strain>
    </source>
</reference>
<name>A0ABS4G271_9CLOT</name>
<dbReference type="PANTHER" id="PTHR31793">
    <property type="entry name" value="4-HYDROXYBENZOYL-COA THIOESTERASE FAMILY MEMBER"/>
    <property type="match status" value="1"/>
</dbReference>
<accession>A0ABS4G271</accession>
<dbReference type="Proteomes" id="UP001519271">
    <property type="component" value="Unassembled WGS sequence"/>
</dbReference>
<dbReference type="GO" id="GO:0016787">
    <property type="term" value="F:hydrolase activity"/>
    <property type="evidence" value="ECO:0007669"/>
    <property type="project" value="UniProtKB-KW"/>
</dbReference>
<dbReference type="Pfam" id="PF13279">
    <property type="entry name" value="4HBT_2"/>
    <property type="match status" value="1"/>
</dbReference>
<dbReference type="InterPro" id="IPR050563">
    <property type="entry name" value="4-hydroxybenzoyl-CoA_TE"/>
</dbReference>